<evidence type="ECO:0000313" key="4">
    <source>
        <dbReference type="Proteomes" id="UP001634394"/>
    </source>
</evidence>
<dbReference type="PANTHER" id="PTHR21678:SF0">
    <property type="entry name" value="C3H1-TYPE DOMAIN-CONTAINING PROTEIN"/>
    <property type="match status" value="1"/>
</dbReference>
<evidence type="ECO:0000256" key="1">
    <source>
        <dbReference type="SAM" id="MobiDB-lite"/>
    </source>
</evidence>
<dbReference type="InterPro" id="IPR012677">
    <property type="entry name" value="Nucleotide-bd_a/b_plait_sf"/>
</dbReference>
<feature type="domain" description="TRAM" evidence="2">
    <location>
        <begin position="442"/>
        <end position="518"/>
    </location>
</feature>
<keyword evidence="4" id="KW-1185">Reference proteome</keyword>
<sequence>MAAKYLSVLGRRNLACSFVYSGDETEFTKTYFLQEKASAFLFCLLGVDWIEEQSMSTSSPFSRGRGRGRHRDDGSPNSSPFERKSPAVGGLLDDSSKSMDHVQMEMRTGRGRARPDRSKAKRPDVQMYVPPSRRQQQQQEINQNGITPDLQKSSKPSQGKTKSGVQKNVHPHQKIVQEKSESVANLEDSINSPFVENMRLNETYQAGNMKGVQPVSASLDEDGHVQKKSVFISQSDEGPLLNPQKIIKKQKTSHQQECSCIEITKGGDAEHESFTSTKEEKSKHSVDLDACLEENKNVKMVCLSDTHPPNRNQIMKVSQDRTNCDTEDHGSIDSVLFLEENMSNETIMETCVCVNTATSENASVKFFCEGNGQIPCTSLRSILQFSNKSQLNDQQKVTNADITVNDQFSHLAKLGISSISDANKLVLDGETIYTTMSDENKLVLNGETIDATISDADMKVLDGEMINTTVSDVNKVVLDGETRDITMSDTNKVVLDGEMIDTTVSDANKEVLDGETRDITMSDTNKVVLDGEVIDTTVSDANKKVVDGEITDTTMYDANKVVLDGEMIDTTVSDANKVVLDCETIDTREYSFHSYSKNSQVKDFSSTTDSEVEKYKFRGKESDKSKINQLNQINGLQDLKEPVRVDSKITNVQDSQAYSSGQLNEKEGTDHILTSNQGPEQHSKCEPVINKEILLQHTFSDRIKQSSEDNTREQTLPELENLPADDEKQIDGDRQVEGETTEIKNESYTSENRKTQTDLHTGERTDLRLEVQKKNIAVDGNVERSDVQSEPISEDDVDEDSWDAMFGEDGECLNPTAMDELTKAVGKVKIKKTKINYLEYSPREPQMNFDSYSHIIEIFDFPKEFITRDLIAAFQSFVSKGFDIKWVDDTHALGVFSSPIAAQSALSMIHPLLKVCPLSEASQQSKLKAKRCTEFLQPYKPRPESSAAVARRLVTGALGLGPPRISKEKRELERKQLQEARAKRRHEKKEKEDMWEGTYGKCAMDA</sequence>
<dbReference type="InterPro" id="IPR002792">
    <property type="entry name" value="TRAM_dom"/>
</dbReference>
<feature type="region of interest" description="Disordered" evidence="1">
    <location>
        <begin position="55"/>
        <end position="183"/>
    </location>
</feature>
<accession>A0ABD3VP59</accession>
<name>A0ABD3VP59_SINWO</name>
<dbReference type="Gene3D" id="3.30.70.330">
    <property type="match status" value="1"/>
</dbReference>
<dbReference type="PANTHER" id="PTHR21678">
    <property type="entry name" value="GROWTH INHIBITION AND DIFFERENTIATION RELATED PROTEIN 88"/>
    <property type="match status" value="1"/>
</dbReference>
<comment type="caution">
    <text evidence="3">The sequence shown here is derived from an EMBL/GenBank/DDBJ whole genome shotgun (WGS) entry which is preliminary data.</text>
</comment>
<feature type="compositionally biased region" description="Basic and acidic residues" evidence="1">
    <location>
        <begin position="701"/>
        <end position="712"/>
    </location>
</feature>
<feature type="region of interest" description="Disordered" evidence="1">
    <location>
        <begin position="701"/>
        <end position="763"/>
    </location>
</feature>
<feature type="compositionally biased region" description="Polar residues" evidence="1">
    <location>
        <begin position="140"/>
        <end position="166"/>
    </location>
</feature>
<evidence type="ECO:0000259" key="2">
    <source>
        <dbReference type="PROSITE" id="PS50926"/>
    </source>
</evidence>
<dbReference type="AlphaFoldDB" id="A0ABD3VP59"/>
<dbReference type="PROSITE" id="PS50926">
    <property type="entry name" value="TRAM"/>
    <property type="match status" value="1"/>
</dbReference>
<dbReference type="EMBL" id="JBJQND010000010">
    <property type="protein sequence ID" value="KAL3863384.1"/>
    <property type="molecule type" value="Genomic_DNA"/>
</dbReference>
<reference evidence="3 4" key="1">
    <citation type="submission" date="2024-11" db="EMBL/GenBank/DDBJ databases">
        <title>Chromosome-level genome assembly of the freshwater bivalve Anodonta woodiana.</title>
        <authorList>
            <person name="Chen X."/>
        </authorList>
    </citation>
    <scope>NUCLEOTIDE SEQUENCE [LARGE SCALE GENOMIC DNA]</scope>
    <source>
        <strain evidence="3">MN2024</strain>
        <tissue evidence="3">Gills</tissue>
    </source>
</reference>
<dbReference type="InterPro" id="IPR039884">
    <property type="entry name" value="R3HC1/R3HCL"/>
</dbReference>
<evidence type="ECO:0000313" key="3">
    <source>
        <dbReference type="EMBL" id="KAL3863384.1"/>
    </source>
</evidence>
<feature type="compositionally biased region" description="Basic and acidic residues" evidence="1">
    <location>
        <begin position="965"/>
        <end position="981"/>
    </location>
</feature>
<proteinExistence type="predicted"/>
<feature type="compositionally biased region" description="Basic and acidic residues" evidence="1">
    <location>
        <begin position="94"/>
        <end position="124"/>
    </location>
</feature>
<feature type="region of interest" description="Disordered" evidence="1">
    <location>
        <begin position="656"/>
        <end position="685"/>
    </location>
</feature>
<dbReference type="Proteomes" id="UP001634394">
    <property type="component" value="Unassembled WGS sequence"/>
</dbReference>
<feature type="compositionally biased region" description="Basic and acidic residues" evidence="1">
    <location>
        <begin position="725"/>
        <end position="763"/>
    </location>
</feature>
<protein>
    <recommendedName>
        <fullName evidence="2">TRAM domain-containing protein</fullName>
    </recommendedName>
</protein>
<feature type="region of interest" description="Disordered" evidence="1">
    <location>
        <begin position="960"/>
        <end position="999"/>
    </location>
</feature>
<organism evidence="3 4">
    <name type="scientific">Sinanodonta woodiana</name>
    <name type="common">Chinese pond mussel</name>
    <name type="synonym">Anodonta woodiana</name>
    <dbReference type="NCBI Taxonomy" id="1069815"/>
    <lineage>
        <taxon>Eukaryota</taxon>
        <taxon>Metazoa</taxon>
        <taxon>Spiralia</taxon>
        <taxon>Lophotrochozoa</taxon>
        <taxon>Mollusca</taxon>
        <taxon>Bivalvia</taxon>
        <taxon>Autobranchia</taxon>
        <taxon>Heteroconchia</taxon>
        <taxon>Palaeoheterodonta</taxon>
        <taxon>Unionida</taxon>
        <taxon>Unionoidea</taxon>
        <taxon>Unionidae</taxon>
        <taxon>Unioninae</taxon>
        <taxon>Sinanodonta</taxon>
    </lineage>
</organism>
<gene>
    <name evidence="3" type="ORF">ACJMK2_005141</name>
</gene>